<dbReference type="SMART" id="SM00317">
    <property type="entry name" value="SET"/>
    <property type="match status" value="1"/>
</dbReference>
<keyword evidence="5" id="KW-0949">S-adenosyl-L-methionine</keyword>
<feature type="domain" description="SET" evidence="13">
    <location>
        <begin position="1007"/>
        <end position="1124"/>
    </location>
</feature>
<evidence type="ECO:0000313" key="16">
    <source>
        <dbReference type="Proteomes" id="UP000516437"/>
    </source>
</evidence>
<keyword evidence="16" id="KW-1185">Reference proteome</keyword>
<dbReference type="SUPFAM" id="SSF55277">
    <property type="entry name" value="GYF domain"/>
    <property type="match status" value="1"/>
</dbReference>
<keyword evidence="4 15" id="KW-0808">Transferase</keyword>
<keyword evidence="7" id="KW-0805">Transcription regulation</keyword>
<feature type="region of interest" description="Disordered" evidence="11">
    <location>
        <begin position="872"/>
        <end position="892"/>
    </location>
</feature>
<protein>
    <recommendedName>
        <fullName evidence="2">[histone H3]-lysine(4) N-trimethyltransferase</fullName>
        <ecNumber evidence="2">2.1.1.354</ecNumber>
    </recommendedName>
</protein>
<evidence type="ECO:0000256" key="12">
    <source>
        <dbReference type="SAM" id="Phobius"/>
    </source>
</evidence>
<feature type="region of interest" description="Disordered" evidence="11">
    <location>
        <begin position="741"/>
        <end position="773"/>
    </location>
</feature>
<keyword evidence="3 15" id="KW-0489">Methyltransferase</keyword>
<dbReference type="InterPro" id="IPR037841">
    <property type="entry name" value="SET_SETD1A/B"/>
</dbReference>
<evidence type="ECO:0000256" key="1">
    <source>
        <dbReference type="ARBA" id="ARBA00004123"/>
    </source>
</evidence>
<keyword evidence="8" id="KW-0804">Transcription</keyword>
<reference evidence="15 16" key="1">
    <citation type="journal article" date="2019" name="Plant Biotechnol. J.">
        <title>The red bayberry genome and genetic basis of sex determination.</title>
        <authorList>
            <person name="Jia H.M."/>
            <person name="Jia H.J."/>
            <person name="Cai Q.L."/>
            <person name="Wang Y."/>
            <person name="Zhao H.B."/>
            <person name="Yang W.F."/>
            <person name="Wang G.Y."/>
            <person name="Li Y.H."/>
            <person name="Zhan D.L."/>
            <person name="Shen Y.T."/>
            <person name="Niu Q.F."/>
            <person name="Chang L."/>
            <person name="Qiu J."/>
            <person name="Zhao L."/>
            <person name="Xie H.B."/>
            <person name="Fu W.Y."/>
            <person name="Jin J."/>
            <person name="Li X.W."/>
            <person name="Jiao Y."/>
            <person name="Zhou C.C."/>
            <person name="Tu T."/>
            <person name="Chai C.Y."/>
            <person name="Gao J.L."/>
            <person name="Fan L.J."/>
            <person name="van de Weg E."/>
            <person name="Wang J.Y."/>
            <person name="Gao Z.S."/>
        </authorList>
    </citation>
    <scope>NUCLEOTIDE SEQUENCE [LARGE SCALE GENOMIC DNA]</scope>
    <source>
        <tissue evidence="15">Leaves</tissue>
    </source>
</reference>
<dbReference type="GO" id="GO:0032259">
    <property type="term" value="P:methylation"/>
    <property type="evidence" value="ECO:0007669"/>
    <property type="project" value="UniProtKB-KW"/>
</dbReference>
<name>A0A6A1UT50_9ROSI</name>
<feature type="compositionally biased region" description="Basic and acidic residues" evidence="11">
    <location>
        <begin position="842"/>
        <end position="857"/>
    </location>
</feature>
<dbReference type="PROSITE" id="PS50280">
    <property type="entry name" value="SET"/>
    <property type="match status" value="1"/>
</dbReference>
<gene>
    <name evidence="15" type="ORF">CJ030_MR8G001595</name>
</gene>
<evidence type="ECO:0000256" key="4">
    <source>
        <dbReference type="ARBA" id="ARBA00022679"/>
    </source>
</evidence>
<evidence type="ECO:0000256" key="5">
    <source>
        <dbReference type="ARBA" id="ARBA00022691"/>
    </source>
</evidence>
<evidence type="ECO:0000313" key="15">
    <source>
        <dbReference type="EMBL" id="KAB1203493.1"/>
    </source>
</evidence>
<dbReference type="Pfam" id="PF00856">
    <property type="entry name" value="SET"/>
    <property type="match status" value="1"/>
</dbReference>
<feature type="domain" description="GYF" evidence="14">
    <location>
        <begin position="178"/>
        <end position="224"/>
    </location>
</feature>
<feature type="region of interest" description="Disordered" evidence="11">
    <location>
        <begin position="535"/>
        <end position="574"/>
    </location>
</feature>
<evidence type="ECO:0000256" key="2">
    <source>
        <dbReference type="ARBA" id="ARBA00012182"/>
    </source>
</evidence>
<dbReference type="PANTHER" id="PTHR45814:SF2">
    <property type="entry name" value="HISTONE-LYSINE N-METHYLTRANSFERASE SETD1"/>
    <property type="match status" value="1"/>
</dbReference>
<comment type="catalytic activity">
    <reaction evidence="10">
        <text>L-lysyl(4)-[histone H3] + 3 S-adenosyl-L-methionine = N(6),N(6),N(6)-trimethyl-L-lysyl(4)-[histone H3] + 3 S-adenosyl-L-homocysteine + 3 H(+)</text>
        <dbReference type="Rhea" id="RHEA:60260"/>
        <dbReference type="Rhea" id="RHEA-COMP:15537"/>
        <dbReference type="Rhea" id="RHEA-COMP:15547"/>
        <dbReference type="ChEBI" id="CHEBI:15378"/>
        <dbReference type="ChEBI" id="CHEBI:29969"/>
        <dbReference type="ChEBI" id="CHEBI:57856"/>
        <dbReference type="ChEBI" id="CHEBI:59789"/>
        <dbReference type="ChEBI" id="CHEBI:61961"/>
        <dbReference type="EC" id="2.1.1.354"/>
    </reaction>
</comment>
<feature type="compositionally biased region" description="Low complexity" evidence="11">
    <location>
        <begin position="877"/>
        <end position="887"/>
    </location>
</feature>
<dbReference type="GO" id="GO:0048188">
    <property type="term" value="C:Set1C/COMPASS complex"/>
    <property type="evidence" value="ECO:0007669"/>
    <property type="project" value="InterPro"/>
</dbReference>
<feature type="region of interest" description="Disordered" evidence="11">
    <location>
        <begin position="789"/>
        <end position="859"/>
    </location>
</feature>
<feature type="compositionally biased region" description="Basic and acidic residues" evidence="11">
    <location>
        <begin position="821"/>
        <end position="834"/>
    </location>
</feature>
<evidence type="ECO:0000256" key="8">
    <source>
        <dbReference type="ARBA" id="ARBA00023163"/>
    </source>
</evidence>
<keyword evidence="12" id="KW-0812">Transmembrane</keyword>
<dbReference type="Gene3D" id="3.30.1490.40">
    <property type="match status" value="2"/>
</dbReference>
<dbReference type="PANTHER" id="PTHR45814">
    <property type="entry name" value="HISTONE-LYSINE N-METHYLTRANSFERASE SETD1"/>
    <property type="match status" value="1"/>
</dbReference>
<feature type="compositionally biased region" description="Polar residues" evidence="11">
    <location>
        <begin position="760"/>
        <end position="773"/>
    </location>
</feature>
<keyword evidence="12" id="KW-1133">Transmembrane helix</keyword>
<keyword evidence="12" id="KW-0472">Membrane</keyword>
<feature type="compositionally biased region" description="Basic and acidic residues" evidence="11">
    <location>
        <begin position="535"/>
        <end position="554"/>
    </location>
</feature>
<dbReference type="InterPro" id="IPR046341">
    <property type="entry name" value="SET_dom_sf"/>
</dbReference>
<dbReference type="OrthoDB" id="308383at2759"/>
<evidence type="ECO:0000259" key="14">
    <source>
        <dbReference type="PROSITE" id="PS50829"/>
    </source>
</evidence>
<organism evidence="15 16">
    <name type="scientific">Morella rubra</name>
    <name type="common">Chinese bayberry</name>
    <dbReference type="NCBI Taxonomy" id="262757"/>
    <lineage>
        <taxon>Eukaryota</taxon>
        <taxon>Viridiplantae</taxon>
        <taxon>Streptophyta</taxon>
        <taxon>Embryophyta</taxon>
        <taxon>Tracheophyta</taxon>
        <taxon>Spermatophyta</taxon>
        <taxon>Magnoliopsida</taxon>
        <taxon>eudicotyledons</taxon>
        <taxon>Gunneridae</taxon>
        <taxon>Pentapetalae</taxon>
        <taxon>rosids</taxon>
        <taxon>fabids</taxon>
        <taxon>Fagales</taxon>
        <taxon>Myricaceae</taxon>
        <taxon>Morella</taxon>
    </lineage>
</organism>
<dbReference type="AlphaFoldDB" id="A0A6A1UT50"/>
<dbReference type="EMBL" id="RXIC02000026">
    <property type="protein sequence ID" value="KAB1203493.1"/>
    <property type="molecule type" value="Genomic_DNA"/>
</dbReference>
<dbReference type="InterPro" id="IPR001214">
    <property type="entry name" value="SET_dom"/>
</dbReference>
<evidence type="ECO:0000256" key="9">
    <source>
        <dbReference type="ARBA" id="ARBA00023242"/>
    </source>
</evidence>
<dbReference type="SUPFAM" id="SSF82199">
    <property type="entry name" value="SET domain"/>
    <property type="match status" value="1"/>
</dbReference>
<evidence type="ECO:0000256" key="6">
    <source>
        <dbReference type="ARBA" id="ARBA00022853"/>
    </source>
</evidence>
<sequence length="1205" mass="133280">MQPTAEGCSSQRFVDLSHVSSSCCNFDEKCISSSAMEMSCQSNVNGSDIPPSSSTGGSSYQEKTYPVYVPPAFVSGWMYVNEQGQMCGPYIQEQLYQGLSTGFLPDELPVYPVVNGALINPVPLKYFKQFPDHVATGFAYLSLGMSSATTPKNCSTSYPTGYSEIHNVTSYQLPSGNESCWLYEDDEGRKHGPHSLSELHSWHRYGYLLSLMIYHIENKFKPLALLSIINASNVGGPETVSTCAAESNETGSLLCFFSEISEGVSSQLHSGIMKAARRVVLDEIIGNIIGEFVTTKKAQRRLKHESVNHCAQSCSVNGTTSEIAGERTDCAASACESAAACTSIAEQTCISRISAQPPISTKSVGSIGNFWRSYAVVCGMLFDYCMQVMWNAVFYDTVAEYTSAWRKRKVWSANPNAKIPTGELRDCVQKPRRLPDKHLLSRQYSACDVGCPPGFELVAMVTDAHVQSSSIMPSLALVRKDSSPEKTPPSSDDMYVDMTSILACVEDELHISAKVSLADYLDSFVEEELRKSFNSGEDDRLNENNVDSHQRPHTSEYGSSDTCDELRTFSDDTSDNYPSQGAKCISLSLSENRMSNSLATLFKNLCTHDDIGNLREMNEPPPPGLEDYPKHLVPLPTSKFRPSRSDDSSPKIGEFIARAMCRQKLHDDVLREWTSLFVDASLQQFLIAWRASKKPSEPDANEEGAFNGNKYTYYRKKKLPRKKLGSVSHCQTPLNTGVKTQLVEKSRKHSAGDGSEAVEVQTSTTSLKKLGPSKSQIESCVNAKLSRVSVKKSLPGDQSSSKMANAQKGPKVARTIQNNKVSKEAAVKPSRDRASASSKNQNDLEKVVDSNRHDGAVRQEFSATKVLKMKRKHMADSVPSSRPSKVPKAADGGAKQVACGKVVVKKTKSSKSNTFKPCPKSDGCARSSINGWEWHRWSLSATPAERARVRGVQYVDTKYFGSEINASQWSNGKGLSARTNRAKVRNLLAAVEGVDLVKATQLKARKKRLRFQRSKIHDWGLVALEPIEADDFVIEYVGELIRPRISDIRERHYEKMGIGSSYLFRLDDGYVVDATKRGGIARFVNHSCEPNCYTKVITVEGQKKIFIYAKRHIAAGEEITYNYKFPLEEKKIPCNCGSRKYDFIFPLITCFTFTSFIMALIATKQEIVSRVNELGSCLSCQSWPYTLSFASQIVELAIMFALGAI</sequence>
<keyword evidence="6" id="KW-0156">Chromatin regulator</keyword>
<keyword evidence="9" id="KW-0539">Nucleus</keyword>
<dbReference type="GO" id="GO:0140999">
    <property type="term" value="F:histone H3K4 trimethyltransferase activity"/>
    <property type="evidence" value="ECO:0007669"/>
    <property type="project" value="UniProtKB-EC"/>
</dbReference>
<dbReference type="InterPro" id="IPR044570">
    <property type="entry name" value="Set1-like"/>
</dbReference>
<evidence type="ECO:0000259" key="13">
    <source>
        <dbReference type="PROSITE" id="PS50280"/>
    </source>
</evidence>
<accession>A0A6A1UT50</accession>
<dbReference type="Proteomes" id="UP000516437">
    <property type="component" value="Chromosome 8"/>
</dbReference>
<evidence type="ECO:0000256" key="10">
    <source>
        <dbReference type="ARBA" id="ARBA00047571"/>
    </source>
</evidence>
<dbReference type="CDD" id="cd19169">
    <property type="entry name" value="SET_SETD1"/>
    <property type="match status" value="1"/>
</dbReference>
<evidence type="ECO:0000256" key="11">
    <source>
        <dbReference type="SAM" id="MobiDB-lite"/>
    </source>
</evidence>
<comment type="subcellular location">
    <subcellularLocation>
        <location evidence="1">Nucleus</location>
    </subcellularLocation>
</comment>
<proteinExistence type="predicted"/>
<feature type="transmembrane region" description="Helical" evidence="12">
    <location>
        <begin position="1143"/>
        <end position="1162"/>
    </location>
</feature>
<dbReference type="Gene3D" id="2.170.270.10">
    <property type="entry name" value="SET domain"/>
    <property type="match status" value="1"/>
</dbReference>
<evidence type="ECO:0000256" key="7">
    <source>
        <dbReference type="ARBA" id="ARBA00023015"/>
    </source>
</evidence>
<dbReference type="InterPro" id="IPR035445">
    <property type="entry name" value="GYF-like_dom_sf"/>
</dbReference>
<dbReference type="PROSITE" id="PS50829">
    <property type="entry name" value="GYF"/>
    <property type="match status" value="1"/>
</dbReference>
<dbReference type="InterPro" id="IPR003169">
    <property type="entry name" value="GYF"/>
</dbReference>
<comment type="caution">
    <text evidence="15">The sequence shown here is derived from an EMBL/GenBank/DDBJ whole genome shotgun (WGS) entry which is preliminary data.</text>
</comment>
<dbReference type="EC" id="2.1.1.354" evidence="2"/>
<evidence type="ECO:0000256" key="3">
    <source>
        <dbReference type="ARBA" id="ARBA00022603"/>
    </source>
</evidence>